<dbReference type="NCBIfam" id="TIGR00229">
    <property type="entry name" value="sensory_box"/>
    <property type="match status" value="2"/>
</dbReference>
<feature type="domain" description="PAS" evidence="7">
    <location>
        <begin position="131"/>
        <end position="203"/>
    </location>
</feature>
<evidence type="ECO:0000313" key="9">
    <source>
        <dbReference type="EMBL" id="MFC0408444.1"/>
    </source>
</evidence>
<dbReference type="CDD" id="cd00082">
    <property type="entry name" value="HisKA"/>
    <property type="match status" value="1"/>
</dbReference>
<feature type="modified residue" description="4-aspartylphosphate" evidence="4">
    <location>
        <position position="53"/>
    </location>
</feature>
<dbReference type="Proteomes" id="UP001589865">
    <property type="component" value="Unassembled WGS sequence"/>
</dbReference>
<reference evidence="9 10" key="1">
    <citation type="submission" date="2024-09" db="EMBL/GenBank/DDBJ databases">
        <authorList>
            <person name="Sun Q."/>
            <person name="Mori K."/>
        </authorList>
    </citation>
    <scope>NUCLEOTIDE SEQUENCE [LARGE SCALE GENOMIC DNA]</scope>
    <source>
        <strain evidence="9 10">TBRC 5777</strain>
    </source>
</reference>
<dbReference type="InterPro" id="IPR005467">
    <property type="entry name" value="His_kinase_dom"/>
</dbReference>
<dbReference type="SUPFAM" id="SSF55785">
    <property type="entry name" value="PYP-like sensor domain (PAS domain)"/>
    <property type="match status" value="3"/>
</dbReference>
<dbReference type="PANTHER" id="PTHR43065:SF42">
    <property type="entry name" value="TWO-COMPONENT SENSOR PPRA"/>
    <property type="match status" value="1"/>
</dbReference>
<name>A0ABV6JRU0_9PROT</name>
<dbReference type="PROSITE" id="PS50112">
    <property type="entry name" value="PAS"/>
    <property type="match status" value="1"/>
</dbReference>
<dbReference type="Pfam" id="PF02518">
    <property type="entry name" value="HATPase_c"/>
    <property type="match status" value="1"/>
</dbReference>
<evidence type="ECO:0000256" key="1">
    <source>
        <dbReference type="ARBA" id="ARBA00000085"/>
    </source>
</evidence>
<feature type="modified residue" description="4-aspartylphosphate" evidence="4">
    <location>
        <position position="849"/>
    </location>
</feature>
<dbReference type="PROSITE" id="PS50109">
    <property type="entry name" value="HIS_KIN"/>
    <property type="match status" value="1"/>
</dbReference>
<dbReference type="Pfam" id="PF00512">
    <property type="entry name" value="HisKA"/>
    <property type="match status" value="1"/>
</dbReference>
<dbReference type="InterPro" id="IPR004358">
    <property type="entry name" value="Sig_transdc_His_kin-like_C"/>
</dbReference>
<dbReference type="CDD" id="cd18161">
    <property type="entry name" value="REC_hyHK_blue-like"/>
    <property type="match status" value="1"/>
</dbReference>
<evidence type="ECO:0000259" key="5">
    <source>
        <dbReference type="PROSITE" id="PS50109"/>
    </source>
</evidence>
<comment type="catalytic activity">
    <reaction evidence="1">
        <text>ATP + protein L-histidine = ADP + protein N-phospho-L-histidine.</text>
        <dbReference type="EC" id="2.7.13.3"/>
    </reaction>
</comment>
<dbReference type="SMART" id="SM00091">
    <property type="entry name" value="PAS"/>
    <property type="match status" value="3"/>
</dbReference>
<evidence type="ECO:0000313" key="10">
    <source>
        <dbReference type="Proteomes" id="UP001589865"/>
    </source>
</evidence>
<evidence type="ECO:0000259" key="7">
    <source>
        <dbReference type="PROSITE" id="PS50112"/>
    </source>
</evidence>
<feature type="domain" description="PAC" evidence="8">
    <location>
        <begin position="345"/>
        <end position="398"/>
    </location>
</feature>
<comment type="caution">
    <text evidence="9">The sequence shown here is derived from an EMBL/GenBank/DDBJ whole genome shotgun (WGS) entry which is preliminary data.</text>
</comment>
<feature type="domain" description="Response regulatory" evidence="6">
    <location>
        <begin position="799"/>
        <end position="915"/>
    </location>
</feature>
<dbReference type="InterPro" id="IPR000700">
    <property type="entry name" value="PAS-assoc_C"/>
</dbReference>
<dbReference type="RefSeq" id="WP_377044196.1">
    <property type="nucleotide sequence ID" value="NZ_JBHLUN010000006.1"/>
</dbReference>
<dbReference type="InterPro" id="IPR036890">
    <property type="entry name" value="HATPase_C_sf"/>
</dbReference>
<protein>
    <recommendedName>
        <fullName evidence="2">histidine kinase</fullName>
        <ecNumber evidence="2">2.7.13.3</ecNumber>
    </recommendedName>
</protein>
<dbReference type="SMART" id="SM00388">
    <property type="entry name" value="HisKA"/>
    <property type="match status" value="1"/>
</dbReference>
<dbReference type="InterPro" id="IPR000014">
    <property type="entry name" value="PAS"/>
</dbReference>
<dbReference type="SMART" id="SM00448">
    <property type="entry name" value="REC"/>
    <property type="match status" value="2"/>
</dbReference>
<dbReference type="InterPro" id="IPR001610">
    <property type="entry name" value="PAC"/>
</dbReference>
<dbReference type="InterPro" id="IPR003594">
    <property type="entry name" value="HATPase_dom"/>
</dbReference>
<dbReference type="Pfam" id="PF13426">
    <property type="entry name" value="PAS_9"/>
    <property type="match status" value="1"/>
</dbReference>
<dbReference type="EMBL" id="JBHLUN010000006">
    <property type="protein sequence ID" value="MFC0408444.1"/>
    <property type="molecule type" value="Genomic_DNA"/>
</dbReference>
<dbReference type="SMART" id="SM00086">
    <property type="entry name" value="PAC"/>
    <property type="match status" value="3"/>
</dbReference>
<feature type="domain" description="Response regulatory" evidence="6">
    <location>
        <begin position="4"/>
        <end position="119"/>
    </location>
</feature>
<dbReference type="Pfam" id="PF00072">
    <property type="entry name" value="Response_reg"/>
    <property type="match status" value="2"/>
</dbReference>
<dbReference type="SUPFAM" id="SSF52172">
    <property type="entry name" value="CheY-like"/>
    <property type="match status" value="2"/>
</dbReference>
<feature type="domain" description="PAC" evidence="8">
    <location>
        <begin position="207"/>
        <end position="259"/>
    </location>
</feature>
<dbReference type="PROSITE" id="PS50113">
    <property type="entry name" value="PAC"/>
    <property type="match status" value="2"/>
</dbReference>
<dbReference type="PANTHER" id="PTHR43065">
    <property type="entry name" value="SENSOR HISTIDINE KINASE"/>
    <property type="match status" value="1"/>
</dbReference>
<dbReference type="Gene3D" id="3.30.450.20">
    <property type="entry name" value="PAS domain"/>
    <property type="match status" value="3"/>
</dbReference>
<evidence type="ECO:0000259" key="6">
    <source>
        <dbReference type="PROSITE" id="PS50110"/>
    </source>
</evidence>
<sequence length="921" mass="100451">MSELILNVDDTEAGRYARTRTLERGGFAVIEARNGAETLQLVAERRPALVLLDVKLPDMDGHAVCAAIKRDHPRVLVLQTSASFIASDDRVRGLDGGADGYLSQPTPPQELLAAVRALLRIRRAEDATRLTEERYRLAQRATNDAIWDWDVVQNQVTWNDALQSLFGHAPGLTGHAGGWWLGQIHPDDRPRLERSIQDTLAGTASTWSDEYRFRRADGRYAEVHDRGYVLRDGAGRALRMIGAMADITERKRAEAEREALLLQLAQERARFATLFENVPVGVLLAEAPSGRIVLSNRRMSEIIRSPVPFSQRHEDYGEWQGWLPDGRPVTPGDWPLRHAVRGDSTTEEVLYLRGDGSRGWLRISGAPVRDAQTQEVVGGCVVVHDIDREKHNEAELLRFNQQLEALVAERTAERDRIWALSDDLLGVYEPGTGWRSVNPAWQRLLGWSEAEILSMAPGTLDHPEDQASWQAAFAHRPDAGAPLSHEGRLRAQDDGYRTVAWKAVAGQDGLIYAFGRDVSAEKAAQEALRRTEEQLRQSQKMEALGQLTGGIAHDFNNLLTGIVGSLELMGKRIAQNRVGELRRYMDAAMTSANRAAALTHRLLAFARRQSLAPRPTDVNALVQSVTELLHRTVGEKVRIETSLADDLWSTLCDPNQLENALLNLAINARDAMPDGGTLTITTGNIEVAGTAAPDAAGRHEQPGSYVSLSVADNGTGIPESVLDKVFDPFFTTKPLGKGTGLGLSMLYGFVAQSGGHVRLASTLGQGTTVTLLLPRHQGEELRTEAPGTLQPLAPGAGETVLVVEDEPSVRMLVLEVLRELGYVALEAGNAADALAILRSGAAIDLLLTDVGLPGGMNGPQLAEAVQQSHPGLRVLFVTGYAFDGTNGQSLLPPEAPRINKPFAMHELAARIREMMSSPPAA</sequence>
<keyword evidence="3 4" id="KW-0597">Phosphoprotein</keyword>
<dbReference type="Gene3D" id="1.10.287.130">
    <property type="match status" value="1"/>
</dbReference>
<evidence type="ECO:0000256" key="3">
    <source>
        <dbReference type="ARBA" id="ARBA00022553"/>
    </source>
</evidence>
<dbReference type="InterPro" id="IPR003661">
    <property type="entry name" value="HisK_dim/P_dom"/>
</dbReference>
<dbReference type="Gene3D" id="6.10.250.690">
    <property type="match status" value="1"/>
</dbReference>
<dbReference type="Gene3D" id="2.10.70.100">
    <property type="match status" value="1"/>
</dbReference>
<dbReference type="EC" id="2.7.13.3" evidence="2"/>
<accession>A0ABV6JRU0</accession>
<dbReference type="InterPro" id="IPR011006">
    <property type="entry name" value="CheY-like_superfamily"/>
</dbReference>
<dbReference type="InterPro" id="IPR001789">
    <property type="entry name" value="Sig_transdc_resp-reg_receiver"/>
</dbReference>
<dbReference type="Gene3D" id="3.40.50.2300">
    <property type="match status" value="2"/>
</dbReference>
<dbReference type="SMART" id="SM00387">
    <property type="entry name" value="HATPase_c"/>
    <property type="match status" value="1"/>
</dbReference>
<dbReference type="InterPro" id="IPR013655">
    <property type="entry name" value="PAS_fold_3"/>
</dbReference>
<keyword evidence="10" id="KW-1185">Reference proteome</keyword>
<evidence type="ECO:0000259" key="8">
    <source>
        <dbReference type="PROSITE" id="PS50113"/>
    </source>
</evidence>
<proteinExistence type="predicted"/>
<feature type="domain" description="Histidine kinase" evidence="5">
    <location>
        <begin position="550"/>
        <end position="777"/>
    </location>
</feature>
<dbReference type="Gene3D" id="3.30.565.10">
    <property type="entry name" value="Histidine kinase-like ATPase, C-terminal domain"/>
    <property type="match status" value="1"/>
</dbReference>
<dbReference type="Pfam" id="PF08447">
    <property type="entry name" value="PAS_3"/>
    <property type="match status" value="2"/>
</dbReference>
<dbReference type="InterPro" id="IPR035965">
    <property type="entry name" value="PAS-like_dom_sf"/>
</dbReference>
<gene>
    <name evidence="9" type="ORF">ACFFGY_09310</name>
</gene>
<dbReference type="CDD" id="cd00130">
    <property type="entry name" value="PAS"/>
    <property type="match status" value="2"/>
</dbReference>
<dbReference type="SUPFAM" id="SSF47384">
    <property type="entry name" value="Homodimeric domain of signal transducing histidine kinase"/>
    <property type="match status" value="1"/>
</dbReference>
<dbReference type="PROSITE" id="PS50110">
    <property type="entry name" value="RESPONSE_REGULATORY"/>
    <property type="match status" value="2"/>
</dbReference>
<evidence type="ECO:0000256" key="4">
    <source>
        <dbReference type="PROSITE-ProRule" id="PRU00169"/>
    </source>
</evidence>
<evidence type="ECO:0000256" key="2">
    <source>
        <dbReference type="ARBA" id="ARBA00012438"/>
    </source>
</evidence>
<dbReference type="InterPro" id="IPR036097">
    <property type="entry name" value="HisK_dim/P_sf"/>
</dbReference>
<dbReference type="SUPFAM" id="SSF55874">
    <property type="entry name" value="ATPase domain of HSP90 chaperone/DNA topoisomerase II/histidine kinase"/>
    <property type="match status" value="1"/>
</dbReference>
<dbReference type="PRINTS" id="PR00344">
    <property type="entry name" value="BCTRLSENSOR"/>
</dbReference>
<organism evidence="9 10">
    <name type="scientific">Roseomonas elaeocarpi</name>
    <dbReference type="NCBI Taxonomy" id="907779"/>
    <lineage>
        <taxon>Bacteria</taxon>
        <taxon>Pseudomonadati</taxon>
        <taxon>Pseudomonadota</taxon>
        <taxon>Alphaproteobacteria</taxon>
        <taxon>Acetobacterales</taxon>
        <taxon>Roseomonadaceae</taxon>
        <taxon>Roseomonas</taxon>
    </lineage>
</organism>